<name>A0ABU0ITF7_9CAUL</name>
<proteinExistence type="predicted"/>
<dbReference type="RefSeq" id="WP_307350495.1">
    <property type="nucleotide sequence ID" value="NZ_JAUSVS010000006.1"/>
</dbReference>
<sequence>MNVELTDERILVLADRFSMEQAEGRAWTKRVEAFGTLARMSGFLKQPKDDEFEVAYRERRLQPFWRLSARTVLGYERRRDYMVAVGPMVQSVAIGGETLTASGGQIKVSGLETCREENRRDLYVDGLSKAPQPTLADYLKHPASEADAETLAAATRDGVVVVPSEAKASTLVRDLIAASITRIEADTVLEETVRVEAIELYYRPVYAFRYRWQGKEAVVEFDAVTGEPRAGGATFERYLGKMLDPAFLLDVGAEAANMFIPGANLAKMAIVKGIELSKR</sequence>
<evidence type="ECO:0000313" key="1">
    <source>
        <dbReference type="EMBL" id="MDQ0465275.1"/>
    </source>
</evidence>
<protein>
    <submittedName>
        <fullName evidence="1">Uncharacterized protein</fullName>
    </submittedName>
</protein>
<organism evidence="1 2">
    <name type="scientific">Caulobacter ginsengisoli</name>
    <dbReference type="NCBI Taxonomy" id="400775"/>
    <lineage>
        <taxon>Bacteria</taxon>
        <taxon>Pseudomonadati</taxon>
        <taxon>Pseudomonadota</taxon>
        <taxon>Alphaproteobacteria</taxon>
        <taxon>Caulobacterales</taxon>
        <taxon>Caulobacteraceae</taxon>
        <taxon>Caulobacter</taxon>
    </lineage>
</organism>
<reference evidence="1 2" key="1">
    <citation type="submission" date="2023-07" db="EMBL/GenBank/DDBJ databases">
        <title>Genomic Encyclopedia of Type Strains, Phase IV (KMG-IV): sequencing the most valuable type-strain genomes for metagenomic binning, comparative biology and taxonomic classification.</title>
        <authorList>
            <person name="Goeker M."/>
        </authorList>
    </citation>
    <scope>NUCLEOTIDE SEQUENCE [LARGE SCALE GENOMIC DNA]</scope>
    <source>
        <strain evidence="1 2">DSM 18695</strain>
    </source>
</reference>
<dbReference type="Proteomes" id="UP001228905">
    <property type="component" value="Unassembled WGS sequence"/>
</dbReference>
<evidence type="ECO:0000313" key="2">
    <source>
        <dbReference type="Proteomes" id="UP001228905"/>
    </source>
</evidence>
<keyword evidence="2" id="KW-1185">Reference proteome</keyword>
<accession>A0ABU0ITF7</accession>
<comment type="caution">
    <text evidence="1">The sequence shown here is derived from an EMBL/GenBank/DDBJ whole genome shotgun (WGS) entry which is preliminary data.</text>
</comment>
<gene>
    <name evidence="1" type="ORF">QO010_003062</name>
</gene>
<dbReference type="EMBL" id="JAUSVS010000006">
    <property type="protein sequence ID" value="MDQ0465275.1"/>
    <property type="molecule type" value="Genomic_DNA"/>
</dbReference>